<evidence type="ECO:0000256" key="3">
    <source>
        <dbReference type="ARBA" id="ARBA00022759"/>
    </source>
</evidence>
<dbReference type="AlphaFoldDB" id="K1XJJ7"/>
<dbReference type="InterPro" id="IPR014721">
    <property type="entry name" value="Ribsml_uS5_D2-typ_fold_subgr"/>
</dbReference>
<dbReference type="InterPro" id="IPR020568">
    <property type="entry name" value="Ribosomal_Su5_D2-typ_SF"/>
</dbReference>
<evidence type="ECO:0000313" key="6">
    <source>
        <dbReference type="EMBL" id="EKD30545.1"/>
    </source>
</evidence>
<reference evidence="6" key="1">
    <citation type="journal article" date="2012" name="Science">
        <title>Fermentation, hydrogen, and sulfur metabolism in multiple uncultivated bacterial phyla.</title>
        <authorList>
            <person name="Wrighton K.C."/>
            <person name="Thomas B.C."/>
            <person name="Sharon I."/>
            <person name="Miller C.S."/>
            <person name="Castelle C.J."/>
            <person name="VerBerkmoes N.C."/>
            <person name="Wilkins M.J."/>
            <person name="Hettich R.L."/>
            <person name="Lipton M.S."/>
            <person name="Williams K.H."/>
            <person name="Long P.E."/>
            <person name="Banfield J.F."/>
        </authorList>
    </citation>
    <scope>NUCLEOTIDE SEQUENCE [LARGE SCALE GENOMIC DNA]</scope>
</reference>
<dbReference type="EMBL" id="AMFJ01034012">
    <property type="protein sequence ID" value="EKD30545.1"/>
    <property type="molecule type" value="Genomic_DNA"/>
</dbReference>
<keyword evidence="5" id="KW-0694">RNA-binding</keyword>
<keyword evidence="4" id="KW-0378">Hydrolase</keyword>
<dbReference type="Gene3D" id="3.30.230.10">
    <property type="match status" value="1"/>
</dbReference>
<dbReference type="InterPro" id="IPR000100">
    <property type="entry name" value="RNase_P"/>
</dbReference>
<evidence type="ECO:0000256" key="5">
    <source>
        <dbReference type="ARBA" id="ARBA00022884"/>
    </source>
</evidence>
<gene>
    <name evidence="6" type="ORF">ACD_78C00012G0003</name>
</gene>
<sequence>MIPKIYRLSENEVKKVLRFRKPFFAYGFIANILPNKIGHNRFGVVFSGKHTRTSIARNFYRRRLYDSVADICITGSNDIVFVPKKGKTFHHKSVEDIAGFDKDMGFLKKLVKK</sequence>
<dbReference type="GO" id="GO:0000049">
    <property type="term" value="F:tRNA binding"/>
    <property type="evidence" value="ECO:0007669"/>
    <property type="project" value="InterPro"/>
</dbReference>
<keyword evidence="2" id="KW-0540">Nuclease</keyword>
<accession>K1XJJ7</accession>
<dbReference type="Pfam" id="PF00825">
    <property type="entry name" value="Ribonuclease_P"/>
    <property type="match status" value="1"/>
</dbReference>
<proteinExistence type="predicted"/>
<evidence type="ECO:0000256" key="1">
    <source>
        <dbReference type="ARBA" id="ARBA00022694"/>
    </source>
</evidence>
<name>K1XJJ7_9BACT</name>
<dbReference type="SUPFAM" id="SSF54211">
    <property type="entry name" value="Ribosomal protein S5 domain 2-like"/>
    <property type="match status" value="1"/>
</dbReference>
<evidence type="ECO:0000256" key="4">
    <source>
        <dbReference type="ARBA" id="ARBA00022801"/>
    </source>
</evidence>
<protein>
    <submittedName>
        <fullName evidence="6">Uncharacterized protein</fullName>
    </submittedName>
</protein>
<keyword evidence="1" id="KW-0819">tRNA processing</keyword>
<keyword evidence="3" id="KW-0255">Endonuclease</keyword>
<evidence type="ECO:0000256" key="2">
    <source>
        <dbReference type="ARBA" id="ARBA00022722"/>
    </source>
</evidence>
<dbReference type="GO" id="GO:0004526">
    <property type="term" value="F:ribonuclease P activity"/>
    <property type="evidence" value="ECO:0007669"/>
    <property type="project" value="InterPro"/>
</dbReference>
<dbReference type="GO" id="GO:0008033">
    <property type="term" value="P:tRNA processing"/>
    <property type="evidence" value="ECO:0007669"/>
    <property type="project" value="UniProtKB-KW"/>
</dbReference>
<comment type="caution">
    <text evidence="6">The sequence shown here is derived from an EMBL/GenBank/DDBJ whole genome shotgun (WGS) entry which is preliminary data.</text>
</comment>
<organism evidence="6">
    <name type="scientific">uncultured bacterium</name>
    <name type="common">gcode 4</name>
    <dbReference type="NCBI Taxonomy" id="1234023"/>
    <lineage>
        <taxon>Bacteria</taxon>
        <taxon>environmental samples</taxon>
    </lineage>
</organism>